<dbReference type="PANTHER" id="PTHR21377">
    <property type="entry name" value="PROTEIN FAM210B, MITOCHONDRIAL"/>
    <property type="match status" value="1"/>
</dbReference>
<dbReference type="AlphaFoldDB" id="A0A7S0DAF7"/>
<protein>
    <recommendedName>
        <fullName evidence="2">DUF1279 domain-containing protein</fullName>
    </recommendedName>
</protein>
<accession>A0A7S0DAF7</accession>
<feature type="region of interest" description="Disordered" evidence="1">
    <location>
        <begin position="82"/>
        <end position="122"/>
    </location>
</feature>
<dbReference type="InterPro" id="IPR009688">
    <property type="entry name" value="FAM210A/B-like_dom"/>
</dbReference>
<feature type="region of interest" description="Disordered" evidence="1">
    <location>
        <begin position="19"/>
        <end position="56"/>
    </location>
</feature>
<evidence type="ECO:0000313" key="3">
    <source>
        <dbReference type="EMBL" id="CAD8448887.1"/>
    </source>
</evidence>
<gene>
    <name evidence="3" type="ORF">MSP1401_LOCUS10848</name>
</gene>
<feature type="compositionally biased region" description="Basic and acidic residues" evidence="1">
    <location>
        <begin position="105"/>
        <end position="122"/>
    </location>
</feature>
<dbReference type="InterPro" id="IPR045866">
    <property type="entry name" value="FAM210A/B-like"/>
</dbReference>
<evidence type="ECO:0000256" key="1">
    <source>
        <dbReference type="SAM" id="MobiDB-lite"/>
    </source>
</evidence>
<organism evidence="3">
    <name type="scientific">Micromonas pusilla</name>
    <name type="common">Picoplanktonic green alga</name>
    <name type="synonym">Chromulina pusilla</name>
    <dbReference type="NCBI Taxonomy" id="38833"/>
    <lineage>
        <taxon>Eukaryota</taxon>
        <taxon>Viridiplantae</taxon>
        <taxon>Chlorophyta</taxon>
        <taxon>Mamiellophyceae</taxon>
        <taxon>Mamiellales</taxon>
        <taxon>Mamiellaceae</taxon>
        <taxon>Micromonas</taxon>
    </lineage>
</organism>
<dbReference type="Pfam" id="PF06916">
    <property type="entry name" value="FAM210A-B_dom"/>
    <property type="match status" value="1"/>
</dbReference>
<proteinExistence type="predicted"/>
<dbReference type="EMBL" id="HBEN01013008">
    <property type="protein sequence ID" value="CAD8448887.1"/>
    <property type="molecule type" value="Transcribed_RNA"/>
</dbReference>
<evidence type="ECO:0000259" key="2">
    <source>
        <dbReference type="Pfam" id="PF06916"/>
    </source>
</evidence>
<sequence>MASLAPSAPASPRFVAPIASHANDGAGRVASRVPAPSSRRMTGRRTLAGRSVVSRDRPLGAFASPRRRSGLSGTVDDRRWRRFSHPTEPTGAERAARVVPAAKTPAREDGKKHETHTNENDPEKITEKYGLEAGLWKVFSQKTEKSEDGSNGTKMDSAKKLLKKYGSAYLVTSISLSIVSISLCYALISAGVDVPGLLDRVGLTVTSTSEKFGTFALAYAAHKAMSPIRFPPTVALTPVVAGWLGKKPVEDGNETETAE</sequence>
<dbReference type="PANTHER" id="PTHR21377:SF20">
    <property type="entry name" value="OS04G0416000 PROTEIN"/>
    <property type="match status" value="1"/>
</dbReference>
<reference evidence="3" key="1">
    <citation type="submission" date="2021-01" db="EMBL/GenBank/DDBJ databases">
        <authorList>
            <person name="Corre E."/>
            <person name="Pelletier E."/>
            <person name="Niang G."/>
            <person name="Scheremetjew M."/>
            <person name="Finn R."/>
            <person name="Kale V."/>
            <person name="Holt S."/>
            <person name="Cochrane G."/>
            <person name="Meng A."/>
            <person name="Brown T."/>
            <person name="Cohen L."/>
        </authorList>
    </citation>
    <scope>NUCLEOTIDE SEQUENCE</scope>
    <source>
        <strain evidence="3">CCAC1681</strain>
    </source>
</reference>
<name>A0A7S0DAF7_MICPS</name>
<feature type="domain" description="DUF1279" evidence="2">
    <location>
        <begin position="157"/>
        <end position="239"/>
    </location>
</feature>
<dbReference type="GO" id="GO:0009507">
    <property type="term" value="C:chloroplast"/>
    <property type="evidence" value="ECO:0007669"/>
    <property type="project" value="TreeGrafter"/>
</dbReference>